<dbReference type="SUPFAM" id="SSF111038">
    <property type="entry name" value="YjbQ-like"/>
    <property type="match status" value="1"/>
</dbReference>
<dbReference type="Pfam" id="PF01894">
    <property type="entry name" value="YjbQ"/>
    <property type="match status" value="1"/>
</dbReference>
<evidence type="ECO:0000256" key="1">
    <source>
        <dbReference type="ARBA" id="ARBA00005534"/>
    </source>
</evidence>
<dbReference type="Gene3D" id="2.60.120.460">
    <property type="entry name" value="YjbQ-like"/>
    <property type="match status" value="1"/>
</dbReference>
<dbReference type="PIRSF" id="PIRSF004681">
    <property type="entry name" value="UCP004681"/>
    <property type="match status" value="1"/>
</dbReference>
<dbReference type="EMBL" id="UINC01001667">
    <property type="protein sequence ID" value="SUZ86139.1"/>
    <property type="molecule type" value="Genomic_DNA"/>
</dbReference>
<dbReference type="PANTHER" id="PTHR30615">
    <property type="entry name" value="UNCHARACTERIZED PROTEIN YJBQ-RELATED"/>
    <property type="match status" value="1"/>
</dbReference>
<reference evidence="2" key="1">
    <citation type="submission" date="2018-05" db="EMBL/GenBank/DDBJ databases">
        <authorList>
            <person name="Lanie J.A."/>
            <person name="Ng W.-L."/>
            <person name="Kazmierczak K.M."/>
            <person name="Andrzejewski T.M."/>
            <person name="Davidsen T.M."/>
            <person name="Wayne K.J."/>
            <person name="Tettelin H."/>
            <person name="Glass J.I."/>
            <person name="Rusch D."/>
            <person name="Podicherti R."/>
            <person name="Tsui H.-C.T."/>
            <person name="Winkler M.E."/>
        </authorList>
    </citation>
    <scope>NUCLEOTIDE SEQUENCE</scope>
</reference>
<comment type="similarity">
    <text evidence="1">Belongs to the UPF0047 family.</text>
</comment>
<protein>
    <recommendedName>
        <fullName evidence="3">Secondary thiamine-phosphate synthase enzyme</fullName>
    </recommendedName>
</protein>
<proteinExistence type="inferred from homology"/>
<evidence type="ECO:0008006" key="3">
    <source>
        <dbReference type="Google" id="ProtNLM"/>
    </source>
</evidence>
<organism evidence="2">
    <name type="scientific">marine metagenome</name>
    <dbReference type="NCBI Taxonomy" id="408172"/>
    <lineage>
        <taxon>unclassified sequences</taxon>
        <taxon>metagenomes</taxon>
        <taxon>ecological metagenomes</taxon>
    </lineage>
</organism>
<dbReference type="InterPro" id="IPR035917">
    <property type="entry name" value="YjbQ-like_sf"/>
</dbReference>
<dbReference type="InterPro" id="IPR001602">
    <property type="entry name" value="UPF0047_YjbQ-like"/>
</dbReference>
<accession>A0A381R5S6</accession>
<gene>
    <name evidence="2" type="ORF">METZ01_LOCUS38993</name>
</gene>
<dbReference type="NCBIfam" id="TIGR00149">
    <property type="entry name" value="TIGR00149_YjbQ"/>
    <property type="match status" value="1"/>
</dbReference>
<name>A0A381R5S6_9ZZZZ</name>
<dbReference type="AlphaFoldDB" id="A0A381R5S6"/>
<sequence>MEIKQFELKLKAKERGFHLVTEEVFKQIPELTSVRVGLLNLFIQHSSASLFINEYADPSVRSDLEEFYSELCNNKVYYTHTAEGPDDMPSHAKASILGAGISIPITSGRPNFGTWQGIILGEHRIHAGTRKIVATLIYD</sequence>
<evidence type="ECO:0000313" key="2">
    <source>
        <dbReference type="EMBL" id="SUZ86139.1"/>
    </source>
</evidence>
<dbReference type="PANTHER" id="PTHR30615:SF8">
    <property type="entry name" value="UPF0047 PROTEIN C4A8.02C"/>
    <property type="match status" value="1"/>
</dbReference>